<evidence type="ECO:0000313" key="7">
    <source>
        <dbReference type="EMBL" id="KTF28848.1"/>
    </source>
</evidence>
<comment type="caution">
    <text evidence="7">The sequence shown here is derived from an EMBL/GenBank/DDBJ whole genome shotgun (WGS) entry which is preliminary data.</text>
</comment>
<dbReference type="PANTHER" id="PTHR11078">
    <property type="entry name" value="N UTILIZATION SUBSTANCE PROTEIN B-RELATED"/>
    <property type="match status" value="1"/>
</dbReference>
<evidence type="ECO:0000259" key="6">
    <source>
        <dbReference type="Pfam" id="PF01029"/>
    </source>
</evidence>
<dbReference type="InterPro" id="IPR035926">
    <property type="entry name" value="NusB-like_sf"/>
</dbReference>
<dbReference type="InterPro" id="IPR006027">
    <property type="entry name" value="NusB_RsmB_TIM44"/>
</dbReference>
<proteinExistence type="inferred from homology"/>
<evidence type="ECO:0000256" key="4">
    <source>
        <dbReference type="ARBA" id="ARBA00023015"/>
    </source>
</evidence>
<dbReference type="PANTHER" id="PTHR11078:SF3">
    <property type="entry name" value="ANTITERMINATION NUSB DOMAIN-CONTAINING PROTEIN"/>
    <property type="match status" value="1"/>
</dbReference>
<dbReference type="GO" id="GO:0003723">
    <property type="term" value="F:RNA binding"/>
    <property type="evidence" value="ECO:0007669"/>
    <property type="project" value="UniProtKB-KW"/>
</dbReference>
<evidence type="ECO:0000256" key="5">
    <source>
        <dbReference type="ARBA" id="ARBA00023163"/>
    </source>
</evidence>
<dbReference type="InterPro" id="IPR011605">
    <property type="entry name" value="NusB_fam"/>
</dbReference>
<dbReference type="GO" id="GO:0031564">
    <property type="term" value="P:transcription antitermination"/>
    <property type="evidence" value="ECO:0007669"/>
    <property type="project" value="UniProtKB-KW"/>
</dbReference>
<dbReference type="GO" id="GO:0006353">
    <property type="term" value="P:DNA-templated transcription termination"/>
    <property type="evidence" value="ECO:0007669"/>
    <property type="project" value="InterPro"/>
</dbReference>
<dbReference type="SUPFAM" id="SSF48013">
    <property type="entry name" value="NusB-like"/>
    <property type="match status" value="1"/>
</dbReference>
<comment type="similarity">
    <text evidence="1">Belongs to the NusB family.</text>
</comment>
<keyword evidence="4" id="KW-0805">Transcription regulation</keyword>
<keyword evidence="2" id="KW-0889">Transcription antitermination</keyword>
<dbReference type="Gene3D" id="1.10.940.10">
    <property type="entry name" value="NusB-like"/>
    <property type="match status" value="1"/>
</dbReference>
<dbReference type="EMBL" id="LFRH01000001">
    <property type="protein sequence ID" value="KTF28848.1"/>
    <property type="molecule type" value="Genomic_DNA"/>
</dbReference>
<gene>
    <name evidence="7" type="ORF">cpL1_0059</name>
</gene>
<dbReference type="GO" id="GO:0005829">
    <property type="term" value="C:cytosol"/>
    <property type="evidence" value="ECO:0007669"/>
    <property type="project" value="TreeGrafter"/>
</dbReference>
<evidence type="ECO:0000313" key="8">
    <source>
        <dbReference type="Proteomes" id="UP000054301"/>
    </source>
</evidence>
<sequence>MTSPAPQKPLEPFVSMCSQSFPRQKMREIVLQMLYALGVDPSAEEGLVPLLMAETAVAQKHVFLALRYSKQVLEKSSELDALISQTVKATSFENLNLMEKNILRLTLFEYLYGGPIPSSILIAEASRLIKKFSYLEARAFVQAVLNDIFRFATPKTYVQQNPSICYSSN</sequence>
<dbReference type="NCBIfam" id="NF001230">
    <property type="entry name" value="PRK00202.2-5"/>
    <property type="match status" value="1"/>
</dbReference>
<dbReference type="Proteomes" id="UP000054301">
    <property type="component" value="Unassembled WGS sequence"/>
</dbReference>
<dbReference type="Pfam" id="PF01029">
    <property type="entry name" value="NusB"/>
    <property type="match status" value="1"/>
</dbReference>
<keyword evidence="3" id="KW-0694">RNA-binding</keyword>
<protein>
    <submittedName>
        <fullName evidence="7">NusB family protein</fullName>
    </submittedName>
</protein>
<evidence type="ECO:0000256" key="3">
    <source>
        <dbReference type="ARBA" id="ARBA00022884"/>
    </source>
</evidence>
<feature type="domain" description="NusB/RsmB/TIM44" evidence="6">
    <location>
        <begin position="25"/>
        <end position="148"/>
    </location>
</feature>
<evidence type="ECO:0000256" key="1">
    <source>
        <dbReference type="ARBA" id="ARBA00005952"/>
    </source>
</evidence>
<keyword evidence="5" id="KW-0804">Transcription</keyword>
<dbReference type="AlphaFoldDB" id="A0AA40PQS1"/>
<organism evidence="7 8">
    <name type="scientific">Chlamydia pecorum</name>
    <dbReference type="NCBI Taxonomy" id="85991"/>
    <lineage>
        <taxon>Bacteria</taxon>
        <taxon>Pseudomonadati</taxon>
        <taxon>Chlamydiota</taxon>
        <taxon>Chlamydiia</taxon>
        <taxon>Chlamydiales</taxon>
        <taxon>Chlamydiaceae</taxon>
        <taxon>Chlamydia/Chlamydophila group</taxon>
        <taxon>Chlamydia</taxon>
    </lineage>
</organism>
<accession>A0AA40PQS1</accession>
<reference evidence="7 8" key="1">
    <citation type="submission" date="2015-06" db="EMBL/GenBank/DDBJ databases">
        <title>More than comparative genomics: Whole genome sequencing reveals elusive C. pecorum plasmid and re-evaluates genetic differences and phylogenetic relationships between C. pecorum from pig, cattle, sheep and koala hosts.</title>
        <authorList>
            <person name="Jelocnik M."/>
            <person name="Bachmann N.L."/>
            <person name="Kaltenboeck B."/>
            <person name="Waugh C."/>
            <person name="Woolford L."/>
            <person name="Speight N."/>
            <person name="Gillett A."/>
            <person name="Higgins D."/>
            <person name="Flanagan C."/>
            <person name="Myers G."/>
            <person name="Timms P."/>
            <person name="Polkinghorne A."/>
        </authorList>
    </citation>
    <scope>NUCLEOTIDE SEQUENCE [LARGE SCALE GENOMIC DNA]</scope>
    <source>
        <strain evidence="7 8">L1</strain>
    </source>
</reference>
<evidence type="ECO:0000256" key="2">
    <source>
        <dbReference type="ARBA" id="ARBA00022814"/>
    </source>
</evidence>
<name>A0AA40PQS1_9CHLA</name>